<feature type="domain" description="Tyrosine-protein phosphatase" evidence="1">
    <location>
        <begin position="1"/>
        <end position="172"/>
    </location>
</feature>
<feature type="domain" description="Tyrosine specific protein phosphatases" evidence="2">
    <location>
        <begin position="100"/>
        <end position="172"/>
    </location>
</feature>
<dbReference type="PROSITE" id="PS50055">
    <property type="entry name" value="TYR_PHOSPHATASE_PTP"/>
    <property type="match status" value="1"/>
</dbReference>
<evidence type="ECO:0000313" key="4">
    <source>
        <dbReference type="RefSeq" id="XP_031554732.1"/>
    </source>
</evidence>
<dbReference type="SMART" id="SM00404">
    <property type="entry name" value="PTPc_motif"/>
    <property type="match status" value="1"/>
</dbReference>
<dbReference type="InterPro" id="IPR029021">
    <property type="entry name" value="Prot-tyrosine_phosphatase-like"/>
</dbReference>
<dbReference type="PROSITE" id="PS50056">
    <property type="entry name" value="TYR_PHOSPHATASE_2"/>
    <property type="match status" value="1"/>
</dbReference>
<dbReference type="PRINTS" id="PR00700">
    <property type="entry name" value="PRTYPHPHTASE"/>
</dbReference>
<dbReference type="InterPro" id="IPR000387">
    <property type="entry name" value="Tyr_Pase_dom"/>
</dbReference>
<organism evidence="3 4">
    <name type="scientific">Actinia tenebrosa</name>
    <name type="common">Australian red waratah sea anemone</name>
    <dbReference type="NCBI Taxonomy" id="6105"/>
    <lineage>
        <taxon>Eukaryota</taxon>
        <taxon>Metazoa</taxon>
        <taxon>Cnidaria</taxon>
        <taxon>Anthozoa</taxon>
        <taxon>Hexacorallia</taxon>
        <taxon>Actiniaria</taxon>
        <taxon>Actiniidae</taxon>
        <taxon>Actinia</taxon>
    </lineage>
</organism>
<dbReference type="GO" id="GO:0008045">
    <property type="term" value="P:motor neuron axon guidance"/>
    <property type="evidence" value="ECO:0007669"/>
    <property type="project" value="TreeGrafter"/>
</dbReference>
<dbReference type="SUPFAM" id="SSF52799">
    <property type="entry name" value="(Phosphotyrosine protein) phosphatases II"/>
    <property type="match status" value="1"/>
</dbReference>
<dbReference type="AlphaFoldDB" id="A0A6P8HQ21"/>
<dbReference type="Gene3D" id="3.90.190.10">
    <property type="entry name" value="Protein tyrosine phosphatase superfamily"/>
    <property type="match status" value="1"/>
</dbReference>
<dbReference type="KEGG" id="aten:116291676"/>
<sequence>MTQAPMENTIADFSRMVLDYEIGTIVMLNNLEEECESFPQYWPQHGTKMYGDVTVELVQTTDVDNIIARQFEVTKQGTRRIVFHLQHLTWENKCIPADPQTVLNLIDEVQKYQQKSGNSPIVVQCSNGVGRSGTFCAIASCLERVKQEQVLDVFQTVKSIRVNRPGAVETLV</sequence>
<dbReference type="GeneID" id="116291676"/>
<dbReference type="Pfam" id="PF00102">
    <property type="entry name" value="Y_phosphatase"/>
    <property type="match status" value="1"/>
</dbReference>
<dbReference type="PANTHER" id="PTHR19134:SF548">
    <property type="entry name" value="TYROSINE-PROTEIN PHOSPHATASE"/>
    <property type="match status" value="1"/>
</dbReference>
<reference evidence="4" key="1">
    <citation type="submission" date="2025-08" db="UniProtKB">
        <authorList>
            <consortium name="RefSeq"/>
        </authorList>
    </citation>
    <scope>IDENTIFICATION</scope>
    <source>
        <tissue evidence="4">Tentacle</tissue>
    </source>
</reference>
<gene>
    <name evidence="4" type="primary">LOC116291676</name>
</gene>
<dbReference type="SMART" id="SM00194">
    <property type="entry name" value="PTPc"/>
    <property type="match status" value="1"/>
</dbReference>
<dbReference type="InParanoid" id="A0A6P8HQ21"/>
<dbReference type="InterPro" id="IPR003595">
    <property type="entry name" value="Tyr_Pase_cat"/>
</dbReference>
<proteinExistence type="predicted"/>
<dbReference type="InterPro" id="IPR000242">
    <property type="entry name" value="PTP_cat"/>
</dbReference>
<dbReference type="RefSeq" id="XP_031554732.1">
    <property type="nucleotide sequence ID" value="XM_031698872.1"/>
</dbReference>
<dbReference type="CDD" id="cd00047">
    <property type="entry name" value="PTPc"/>
    <property type="match status" value="1"/>
</dbReference>
<evidence type="ECO:0000313" key="3">
    <source>
        <dbReference type="Proteomes" id="UP000515163"/>
    </source>
</evidence>
<keyword evidence="3" id="KW-1185">Reference proteome</keyword>
<protein>
    <submittedName>
        <fullName evidence="4">Receptor-type tyrosine-protein phosphatase alpha-like</fullName>
    </submittedName>
</protein>
<dbReference type="PANTHER" id="PTHR19134">
    <property type="entry name" value="RECEPTOR-TYPE TYROSINE-PROTEIN PHOSPHATASE"/>
    <property type="match status" value="1"/>
</dbReference>
<dbReference type="GO" id="GO:0004725">
    <property type="term" value="F:protein tyrosine phosphatase activity"/>
    <property type="evidence" value="ECO:0007669"/>
    <property type="project" value="InterPro"/>
</dbReference>
<accession>A0A6P8HQ21</accession>
<evidence type="ECO:0000259" key="1">
    <source>
        <dbReference type="PROSITE" id="PS50055"/>
    </source>
</evidence>
<dbReference type="OrthoDB" id="5987608at2759"/>
<dbReference type="Proteomes" id="UP000515163">
    <property type="component" value="Unplaced"/>
</dbReference>
<evidence type="ECO:0000259" key="2">
    <source>
        <dbReference type="PROSITE" id="PS50056"/>
    </source>
</evidence>
<name>A0A6P8HQ21_ACTTE</name>
<dbReference type="InterPro" id="IPR050348">
    <property type="entry name" value="Protein-Tyr_Phosphatase"/>
</dbReference>